<gene>
    <name evidence="3" type="ORF">PHYEVI_LOCUS10872</name>
</gene>
<dbReference type="GO" id="GO:0008270">
    <property type="term" value="F:zinc ion binding"/>
    <property type="evidence" value="ECO:0007669"/>
    <property type="project" value="UniProtKB-KW"/>
</dbReference>
<keyword evidence="4" id="KW-1185">Reference proteome</keyword>
<evidence type="ECO:0000259" key="2">
    <source>
        <dbReference type="PROSITE" id="PS50157"/>
    </source>
</evidence>
<feature type="domain" description="C2H2-type" evidence="2">
    <location>
        <begin position="24"/>
        <end position="51"/>
    </location>
</feature>
<evidence type="ECO:0000313" key="3">
    <source>
        <dbReference type="EMBL" id="CAG9864620.1"/>
    </source>
</evidence>
<keyword evidence="1" id="KW-0862">Zinc</keyword>
<dbReference type="EMBL" id="OU900101">
    <property type="protein sequence ID" value="CAG9864620.1"/>
    <property type="molecule type" value="Genomic_DNA"/>
</dbReference>
<dbReference type="OrthoDB" id="6690766at2759"/>
<proteinExistence type="predicted"/>
<keyword evidence="1" id="KW-0863">Zinc-finger</keyword>
<accession>A0A9N9TW56</accession>
<reference evidence="3" key="1">
    <citation type="submission" date="2022-01" db="EMBL/GenBank/DDBJ databases">
        <authorList>
            <person name="King R."/>
        </authorList>
    </citation>
    <scope>NUCLEOTIDE SEQUENCE</scope>
</reference>
<organism evidence="3 4">
    <name type="scientific">Phyllotreta striolata</name>
    <name type="common">Striped flea beetle</name>
    <name type="synonym">Crioceris striolata</name>
    <dbReference type="NCBI Taxonomy" id="444603"/>
    <lineage>
        <taxon>Eukaryota</taxon>
        <taxon>Metazoa</taxon>
        <taxon>Ecdysozoa</taxon>
        <taxon>Arthropoda</taxon>
        <taxon>Hexapoda</taxon>
        <taxon>Insecta</taxon>
        <taxon>Pterygota</taxon>
        <taxon>Neoptera</taxon>
        <taxon>Endopterygota</taxon>
        <taxon>Coleoptera</taxon>
        <taxon>Polyphaga</taxon>
        <taxon>Cucujiformia</taxon>
        <taxon>Chrysomeloidea</taxon>
        <taxon>Chrysomelidae</taxon>
        <taxon>Galerucinae</taxon>
        <taxon>Alticini</taxon>
        <taxon>Phyllotreta</taxon>
    </lineage>
</organism>
<dbReference type="Proteomes" id="UP001153712">
    <property type="component" value="Chromosome 8"/>
</dbReference>
<keyword evidence="1" id="KW-0479">Metal-binding</keyword>
<dbReference type="Gene3D" id="3.30.160.60">
    <property type="entry name" value="Classic Zinc Finger"/>
    <property type="match status" value="1"/>
</dbReference>
<dbReference type="InterPro" id="IPR013087">
    <property type="entry name" value="Znf_C2H2_type"/>
</dbReference>
<name>A0A9N9TW56_PHYSR</name>
<dbReference type="AlphaFoldDB" id="A0A9N9TW56"/>
<sequence>MGVVRVFGNDNETGLFFVGKSNAHRCDKCGKSYKHQATLWNHRNFTCKENASQFDCGHCAFSSKYAHSLQQHAFSRHNITLSRGEIMKSFKEKSDLFTC</sequence>
<protein>
    <recommendedName>
        <fullName evidence="2">C2H2-type domain-containing protein</fullName>
    </recommendedName>
</protein>
<dbReference type="PROSITE" id="PS50157">
    <property type="entry name" value="ZINC_FINGER_C2H2_2"/>
    <property type="match status" value="1"/>
</dbReference>
<evidence type="ECO:0000256" key="1">
    <source>
        <dbReference type="PROSITE-ProRule" id="PRU00042"/>
    </source>
</evidence>
<evidence type="ECO:0000313" key="4">
    <source>
        <dbReference type="Proteomes" id="UP001153712"/>
    </source>
</evidence>